<name>A0A2G5UM25_9PELO</name>
<evidence type="ECO:0000313" key="2">
    <source>
        <dbReference type="Proteomes" id="UP000230233"/>
    </source>
</evidence>
<sequence length="250" mass="26145">MSDSQPEEKMSDEQNKDNNILNHAVEGGAVGAASNAMHYAVQVGGRRTNIVNVFDKTVKSSRGNPKWFARVDAPHGNVPYHHINVNKAITGVKDPHIQISGASAHAAGAAGQVLNVVNKVAPVAMAASVAYDAYQIVGEIQKDRENHSSRNTIEKVVSTAAATGAGFAGCGVGAAIGTAIFPGVGTLIGGLIGGIFGGVGGGVGGQVASEVVLETINYDIDDCWCQKCGKYFQHRRYQEGPTQQFCHSCR</sequence>
<proteinExistence type="predicted"/>
<protein>
    <submittedName>
        <fullName evidence="1">Uncharacterized protein</fullName>
    </submittedName>
</protein>
<dbReference type="AlphaFoldDB" id="A0A2G5UM25"/>
<dbReference type="PANTHER" id="PTHR21525:SF9">
    <property type="entry name" value="CHANNEL_COLICIN DOMAIN-CONTAINING PROTEIN"/>
    <property type="match status" value="1"/>
</dbReference>
<comment type="caution">
    <text evidence="1">The sequence shown here is derived from an EMBL/GenBank/DDBJ whole genome shotgun (WGS) entry which is preliminary data.</text>
</comment>
<dbReference type="EMBL" id="PDUG01000003">
    <property type="protein sequence ID" value="PIC40577.1"/>
    <property type="molecule type" value="Genomic_DNA"/>
</dbReference>
<gene>
    <name evidence="1" type="primary">Cnig_chr_III.g11869</name>
    <name evidence="1" type="ORF">B9Z55_011869</name>
</gene>
<keyword evidence="2" id="KW-1185">Reference proteome</keyword>
<dbReference type="STRING" id="1611254.A0A2G5UM25"/>
<dbReference type="OrthoDB" id="5866986at2759"/>
<reference evidence="2" key="1">
    <citation type="submission" date="2017-10" db="EMBL/GenBank/DDBJ databases">
        <title>Rapid genome shrinkage in a self-fertile nematode reveals novel sperm competition proteins.</title>
        <authorList>
            <person name="Yin D."/>
            <person name="Schwarz E.M."/>
            <person name="Thomas C.G."/>
            <person name="Felde R.L."/>
            <person name="Korf I.F."/>
            <person name="Cutter A.D."/>
            <person name="Schartner C.M."/>
            <person name="Ralston E.J."/>
            <person name="Meyer B.J."/>
            <person name="Haag E.S."/>
        </authorList>
    </citation>
    <scope>NUCLEOTIDE SEQUENCE [LARGE SCALE GENOMIC DNA]</scope>
    <source>
        <strain evidence="2">JU1422</strain>
    </source>
</reference>
<accession>A0A2G5UM25</accession>
<evidence type="ECO:0000313" key="1">
    <source>
        <dbReference type="EMBL" id="PIC40577.1"/>
    </source>
</evidence>
<organism evidence="1 2">
    <name type="scientific">Caenorhabditis nigoni</name>
    <dbReference type="NCBI Taxonomy" id="1611254"/>
    <lineage>
        <taxon>Eukaryota</taxon>
        <taxon>Metazoa</taxon>
        <taxon>Ecdysozoa</taxon>
        <taxon>Nematoda</taxon>
        <taxon>Chromadorea</taxon>
        <taxon>Rhabditida</taxon>
        <taxon>Rhabditina</taxon>
        <taxon>Rhabditomorpha</taxon>
        <taxon>Rhabditoidea</taxon>
        <taxon>Rhabditidae</taxon>
        <taxon>Peloderinae</taxon>
        <taxon>Caenorhabditis</taxon>
    </lineage>
</organism>
<dbReference type="PANTHER" id="PTHR21525">
    <property type="entry name" value="MOTILE SPERM PROTEIN"/>
    <property type="match status" value="1"/>
</dbReference>
<dbReference type="Proteomes" id="UP000230233">
    <property type="component" value="Chromosome III"/>
</dbReference>